<dbReference type="InterPro" id="IPR052897">
    <property type="entry name" value="Sec-Metab_Biosynth_Hydrolase"/>
</dbReference>
<organism evidence="2 3">
    <name type="scientific">Actinocrispum wychmicini</name>
    <dbReference type="NCBI Taxonomy" id="1213861"/>
    <lineage>
        <taxon>Bacteria</taxon>
        <taxon>Bacillati</taxon>
        <taxon>Actinomycetota</taxon>
        <taxon>Actinomycetes</taxon>
        <taxon>Pseudonocardiales</taxon>
        <taxon>Pseudonocardiaceae</taxon>
        <taxon>Actinocrispum</taxon>
    </lineage>
</organism>
<dbReference type="GO" id="GO:0003824">
    <property type="term" value="F:catalytic activity"/>
    <property type="evidence" value="ECO:0007669"/>
    <property type="project" value="UniProtKB-ARBA"/>
</dbReference>
<proteinExistence type="predicted"/>
<dbReference type="Gene3D" id="3.40.50.1820">
    <property type="entry name" value="alpha/beta hydrolase"/>
    <property type="match status" value="1"/>
</dbReference>
<dbReference type="Pfam" id="PF12697">
    <property type="entry name" value="Abhydrolase_6"/>
    <property type="match status" value="1"/>
</dbReference>
<evidence type="ECO:0000313" key="3">
    <source>
        <dbReference type="Proteomes" id="UP000295680"/>
    </source>
</evidence>
<evidence type="ECO:0000313" key="2">
    <source>
        <dbReference type="EMBL" id="TCO55073.1"/>
    </source>
</evidence>
<dbReference type="PANTHER" id="PTHR37017">
    <property type="entry name" value="AB HYDROLASE-1 DOMAIN-CONTAINING PROTEIN-RELATED"/>
    <property type="match status" value="1"/>
</dbReference>
<gene>
    <name evidence="2" type="ORF">EV192_108361</name>
</gene>
<dbReference type="SUPFAM" id="SSF53474">
    <property type="entry name" value="alpha/beta-Hydrolases"/>
    <property type="match status" value="1"/>
</dbReference>
<dbReference type="InterPro" id="IPR000073">
    <property type="entry name" value="AB_hydrolase_1"/>
</dbReference>
<dbReference type="Proteomes" id="UP000295680">
    <property type="component" value="Unassembled WGS sequence"/>
</dbReference>
<sequence length="229" mass="25357">MATYVLIPGAGGDAGYWRYVEPLLRERGHDVVAVDLPGSDDSAGLAEYVDVTVDAIGDRTDLILVAQSMAGFTAPIVCTRVKVDLLVMVAAMTPKPGESPGDWWVNTGSAEARQQSDEALGRSADEPFDFMFTFFHDVDPKVTEELFTEPERPQSDGPFGQPWPLDAWPDVPTRFLLCQDDRFFPAEFQRRVVKERLGITPDEMPGGHLPAFARPLDLVERLEAYRLSA</sequence>
<dbReference type="EMBL" id="SLWS01000008">
    <property type="protein sequence ID" value="TCO55073.1"/>
    <property type="molecule type" value="Genomic_DNA"/>
</dbReference>
<accession>A0A4R2J7I3</accession>
<feature type="domain" description="AB hydrolase-1" evidence="1">
    <location>
        <begin position="5"/>
        <end position="219"/>
    </location>
</feature>
<dbReference type="PANTHER" id="PTHR37017:SF11">
    <property type="entry name" value="ESTERASE_LIPASE_THIOESTERASE DOMAIN-CONTAINING PROTEIN"/>
    <property type="match status" value="1"/>
</dbReference>
<name>A0A4R2J7I3_9PSEU</name>
<dbReference type="AlphaFoldDB" id="A0A4R2J7I3"/>
<protein>
    <submittedName>
        <fullName evidence="2">Pimeloyl-ACP methyl ester carboxylesterase</fullName>
    </submittedName>
</protein>
<evidence type="ECO:0000259" key="1">
    <source>
        <dbReference type="Pfam" id="PF12697"/>
    </source>
</evidence>
<keyword evidence="3" id="KW-1185">Reference proteome</keyword>
<comment type="caution">
    <text evidence="2">The sequence shown here is derived from an EMBL/GenBank/DDBJ whole genome shotgun (WGS) entry which is preliminary data.</text>
</comment>
<dbReference type="RefSeq" id="WP_132122835.1">
    <property type="nucleotide sequence ID" value="NZ_SLWS01000008.1"/>
</dbReference>
<reference evidence="2 3" key="1">
    <citation type="submission" date="2019-03" db="EMBL/GenBank/DDBJ databases">
        <title>Genomic Encyclopedia of Type Strains, Phase IV (KMG-IV): sequencing the most valuable type-strain genomes for metagenomic binning, comparative biology and taxonomic classification.</title>
        <authorList>
            <person name="Goeker M."/>
        </authorList>
    </citation>
    <scope>NUCLEOTIDE SEQUENCE [LARGE SCALE GENOMIC DNA]</scope>
    <source>
        <strain evidence="2 3">DSM 45934</strain>
    </source>
</reference>
<dbReference type="OrthoDB" id="9773549at2"/>
<dbReference type="InterPro" id="IPR029058">
    <property type="entry name" value="AB_hydrolase_fold"/>
</dbReference>